<evidence type="ECO:0008006" key="4">
    <source>
        <dbReference type="Google" id="ProtNLM"/>
    </source>
</evidence>
<gene>
    <name evidence="2" type="ORF">OUZ56_000767</name>
</gene>
<proteinExistence type="predicted"/>
<keyword evidence="3" id="KW-1185">Reference proteome</keyword>
<feature type="signal peptide" evidence="1">
    <location>
        <begin position="1"/>
        <end position="21"/>
    </location>
</feature>
<organism evidence="2 3">
    <name type="scientific">Daphnia magna</name>
    <dbReference type="NCBI Taxonomy" id="35525"/>
    <lineage>
        <taxon>Eukaryota</taxon>
        <taxon>Metazoa</taxon>
        <taxon>Ecdysozoa</taxon>
        <taxon>Arthropoda</taxon>
        <taxon>Crustacea</taxon>
        <taxon>Branchiopoda</taxon>
        <taxon>Diplostraca</taxon>
        <taxon>Cladocera</taxon>
        <taxon>Anomopoda</taxon>
        <taxon>Daphniidae</taxon>
        <taxon>Daphnia</taxon>
    </lineage>
</organism>
<dbReference type="Proteomes" id="UP001234178">
    <property type="component" value="Unassembled WGS sequence"/>
</dbReference>
<name>A0ABR0A0P5_9CRUS</name>
<feature type="chain" id="PRO_5045869019" description="Secreted protein" evidence="1">
    <location>
        <begin position="22"/>
        <end position="68"/>
    </location>
</feature>
<evidence type="ECO:0000313" key="3">
    <source>
        <dbReference type="Proteomes" id="UP001234178"/>
    </source>
</evidence>
<protein>
    <recommendedName>
        <fullName evidence="4">Secreted protein</fullName>
    </recommendedName>
</protein>
<evidence type="ECO:0000313" key="2">
    <source>
        <dbReference type="EMBL" id="KAK4018722.1"/>
    </source>
</evidence>
<keyword evidence="1" id="KW-0732">Signal</keyword>
<reference evidence="2 3" key="1">
    <citation type="journal article" date="2023" name="Nucleic Acids Res.">
        <title>The hologenome of Daphnia magna reveals possible DNA methylation and microbiome-mediated evolution of the host genome.</title>
        <authorList>
            <person name="Chaturvedi A."/>
            <person name="Li X."/>
            <person name="Dhandapani V."/>
            <person name="Marshall H."/>
            <person name="Kissane S."/>
            <person name="Cuenca-Cambronero M."/>
            <person name="Asole G."/>
            <person name="Calvet F."/>
            <person name="Ruiz-Romero M."/>
            <person name="Marangio P."/>
            <person name="Guigo R."/>
            <person name="Rago D."/>
            <person name="Mirbahai L."/>
            <person name="Eastwood N."/>
            <person name="Colbourne J.K."/>
            <person name="Zhou J."/>
            <person name="Mallon E."/>
            <person name="Orsini L."/>
        </authorList>
    </citation>
    <scope>NUCLEOTIDE SEQUENCE [LARGE SCALE GENOMIC DNA]</scope>
    <source>
        <strain evidence="2">LRV0_1</strain>
    </source>
</reference>
<accession>A0ABR0A0P5</accession>
<evidence type="ECO:0000256" key="1">
    <source>
        <dbReference type="SAM" id="SignalP"/>
    </source>
</evidence>
<comment type="caution">
    <text evidence="2">The sequence shown here is derived from an EMBL/GenBank/DDBJ whole genome shotgun (WGS) entry which is preliminary data.</text>
</comment>
<sequence length="68" mass="7964">MKAKNRYDIRILLLLFFRVFGKNHNCFSGVAIFPLSRYCCDGNGARLKSFKLRVVQSFTISTQRDMRD</sequence>
<dbReference type="EMBL" id="JAOYFB010000036">
    <property type="protein sequence ID" value="KAK4018722.1"/>
    <property type="molecule type" value="Genomic_DNA"/>
</dbReference>